<dbReference type="GO" id="GO:0003677">
    <property type="term" value="F:DNA binding"/>
    <property type="evidence" value="ECO:0007669"/>
    <property type="project" value="UniProtKB-KW"/>
</dbReference>
<protein>
    <recommendedName>
        <fullName evidence="12">RNA polymerase sigma factor</fullName>
    </recommendedName>
</protein>
<dbReference type="InterPro" id="IPR013324">
    <property type="entry name" value="RNA_pol_sigma_r3/r4-like"/>
</dbReference>
<feature type="domain" description="RNA polymerase sigma factor 70 region 4 type 2" evidence="9">
    <location>
        <begin position="168"/>
        <end position="219"/>
    </location>
</feature>
<proteinExistence type="inferred from homology"/>
<feature type="domain" description="RNA polymerase sigma-70 region 2" evidence="8">
    <location>
        <begin position="68"/>
        <end position="135"/>
    </location>
</feature>
<accession>A0A919BIQ6</accession>
<organism evidence="10 11">
    <name type="scientific">Streptomyces filamentosus</name>
    <name type="common">Streptomyces roseosporus</name>
    <dbReference type="NCBI Taxonomy" id="67294"/>
    <lineage>
        <taxon>Bacteria</taxon>
        <taxon>Bacillati</taxon>
        <taxon>Actinomycetota</taxon>
        <taxon>Actinomycetes</taxon>
        <taxon>Kitasatosporales</taxon>
        <taxon>Streptomycetaceae</taxon>
        <taxon>Streptomyces</taxon>
    </lineage>
</organism>
<keyword evidence="3" id="KW-0731">Sigma factor</keyword>
<dbReference type="Pfam" id="PF08281">
    <property type="entry name" value="Sigma70_r4_2"/>
    <property type="match status" value="1"/>
</dbReference>
<dbReference type="InterPro" id="IPR014284">
    <property type="entry name" value="RNA_pol_sigma-70_dom"/>
</dbReference>
<evidence type="ECO:0000256" key="4">
    <source>
        <dbReference type="ARBA" id="ARBA00023125"/>
    </source>
</evidence>
<dbReference type="Pfam" id="PF04542">
    <property type="entry name" value="Sigma70_r2"/>
    <property type="match status" value="1"/>
</dbReference>
<dbReference type="InterPro" id="IPR007627">
    <property type="entry name" value="RNA_pol_sigma70_r2"/>
</dbReference>
<evidence type="ECO:0000256" key="3">
    <source>
        <dbReference type="ARBA" id="ARBA00023082"/>
    </source>
</evidence>
<dbReference type="Proteomes" id="UP000632849">
    <property type="component" value="Unassembled WGS sequence"/>
</dbReference>
<dbReference type="CDD" id="cd06171">
    <property type="entry name" value="Sigma70_r4"/>
    <property type="match status" value="1"/>
</dbReference>
<keyword evidence="2" id="KW-0805">Transcription regulation</keyword>
<gene>
    <name evidence="10" type="ORF">GCM10017667_21810</name>
</gene>
<evidence type="ECO:0008006" key="12">
    <source>
        <dbReference type="Google" id="ProtNLM"/>
    </source>
</evidence>
<feature type="compositionally biased region" description="Basic and acidic residues" evidence="7">
    <location>
        <begin position="250"/>
        <end position="264"/>
    </location>
</feature>
<keyword evidence="5" id="KW-0804">Transcription</keyword>
<evidence type="ECO:0000313" key="11">
    <source>
        <dbReference type="Proteomes" id="UP000632849"/>
    </source>
</evidence>
<keyword evidence="11" id="KW-1185">Reference proteome</keyword>
<name>A0A919BIQ6_STRFL</name>
<dbReference type="EMBL" id="BNBE01000001">
    <property type="protein sequence ID" value="GHF91974.1"/>
    <property type="molecule type" value="Genomic_DNA"/>
</dbReference>
<dbReference type="InterPro" id="IPR036388">
    <property type="entry name" value="WH-like_DNA-bd_sf"/>
</dbReference>
<evidence type="ECO:0000313" key="10">
    <source>
        <dbReference type="EMBL" id="GHF91974.1"/>
    </source>
</evidence>
<dbReference type="Gene3D" id="1.10.10.10">
    <property type="entry name" value="Winged helix-like DNA-binding domain superfamily/Winged helix DNA-binding domain"/>
    <property type="match status" value="1"/>
</dbReference>
<feature type="coiled-coil region" evidence="6">
    <location>
        <begin position="205"/>
        <end position="232"/>
    </location>
</feature>
<comment type="similarity">
    <text evidence="1">Belongs to the sigma-70 factor family. ECF subfamily.</text>
</comment>
<evidence type="ECO:0000259" key="9">
    <source>
        <dbReference type="Pfam" id="PF08281"/>
    </source>
</evidence>
<dbReference type="InterPro" id="IPR039425">
    <property type="entry name" value="RNA_pol_sigma-70-like"/>
</dbReference>
<dbReference type="Gene3D" id="1.10.1740.10">
    <property type="match status" value="1"/>
</dbReference>
<dbReference type="PANTHER" id="PTHR43133:SF8">
    <property type="entry name" value="RNA POLYMERASE SIGMA FACTOR HI_1459-RELATED"/>
    <property type="match status" value="1"/>
</dbReference>
<feature type="region of interest" description="Disordered" evidence="7">
    <location>
        <begin position="233"/>
        <end position="264"/>
    </location>
</feature>
<reference evidence="10" key="1">
    <citation type="journal article" date="2014" name="Int. J. Syst. Evol. Microbiol.">
        <title>Complete genome sequence of Corynebacterium casei LMG S-19264T (=DSM 44701T), isolated from a smear-ripened cheese.</title>
        <authorList>
            <consortium name="US DOE Joint Genome Institute (JGI-PGF)"/>
            <person name="Walter F."/>
            <person name="Albersmeier A."/>
            <person name="Kalinowski J."/>
            <person name="Ruckert C."/>
        </authorList>
    </citation>
    <scope>NUCLEOTIDE SEQUENCE</scope>
    <source>
        <strain evidence="10">JCM 4122</strain>
    </source>
</reference>
<evidence type="ECO:0000256" key="6">
    <source>
        <dbReference type="SAM" id="Coils"/>
    </source>
</evidence>
<sequence>MRGDHDVACAAMRTLPAGVDPAWRKFEAAEIRLPKAGTCRRLWTLVFVEMQLNERLRSGDRDAFAEIFDDHSRAVYAYAVRLVGDWATAEDIVSLTFLEAWKQRGKLRGEIGNVRAWLLGVATNVARNTTRAARRHRAAMSRLPPMEPLPDFSDGIVRQLQDTERLAAVARAVRRLKQADREVLCLVVWSELGYAETSAALGVPVGTVRSRLSRARRKLRELVEEELNLNRDVPSREPTARSGHVLARPEGTKRTFDSNRRSVS</sequence>
<comment type="caution">
    <text evidence="10">The sequence shown here is derived from an EMBL/GenBank/DDBJ whole genome shotgun (WGS) entry which is preliminary data.</text>
</comment>
<dbReference type="NCBIfam" id="TIGR02937">
    <property type="entry name" value="sigma70-ECF"/>
    <property type="match status" value="1"/>
</dbReference>
<evidence type="ECO:0000259" key="8">
    <source>
        <dbReference type="Pfam" id="PF04542"/>
    </source>
</evidence>
<reference evidence="10" key="2">
    <citation type="submission" date="2020-09" db="EMBL/GenBank/DDBJ databases">
        <authorList>
            <person name="Sun Q."/>
            <person name="Ohkuma M."/>
        </authorList>
    </citation>
    <scope>NUCLEOTIDE SEQUENCE</scope>
    <source>
        <strain evidence="10">JCM 4122</strain>
    </source>
</reference>
<evidence type="ECO:0000256" key="5">
    <source>
        <dbReference type="ARBA" id="ARBA00023163"/>
    </source>
</evidence>
<keyword evidence="6" id="KW-0175">Coiled coil</keyword>
<dbReference type="InterPro" id="IPR013325">
    <property type="entry name" value="RNA_pol_sigma_r2"/>
</dbReference>
<dbReference type="InterPro" id="IPR013249">
    <property type="entry name" value="RNA_pol_sigma70_r4_t2"/>
</dbReference>
<dbReference type="SUPFAM" id="SSF88946">
    <property type="entry name" value="Sigma2 domain of RNA polymerase sigma factors"/>
    <property type="match status" value="1"/>
</dbReference>
<dbReference type="PANTHER" id="PTHR43133">
    <property type="entry name" value="RNA POLYMERASE ECF-TYPE SIGMA FACTO"/>
    <property type="match status" value="1"/>
</dbReference>
<dbReference type="GO" id="GO:0016987">
    <property type="term" value="F:sigma factor activity"/>
    <property type="evidence" value="ECO:0007669"/>
    <property type="project" value="UniProtKB-KW"/>
</dbReference>
<evidence type="ECO:0000256" key="2">
    <source>
        <dbReference type="ARBA" id="ARBA00023015"/>
    </source>
</evidence>
<dbReference type="GO" id="GO:0006352">
    <property type="term" value="P:DNA-templated transcription initiation"/>
    <property type="evidence" value="ECO:0007669"/>
    <property type="project" value="InterPro"/>
</dbReference>
<keyword evidence="4" id="KW-0238">DNA-binding</keyword>
<evidence type="ECO:0000256" key="1">
    <source>
        <dbReference type="ARBA" id="ARBA00010641"/>
    </source>
</evidence>
<evidence type="ECO:0000256" key="7">
    <source>
        <dbReference type="SAM" id="MobiDB-lite"/>
    </source>
</evidence>
<dbReference type="AlphaFoldDB" id="A0A919BIQ6"/>
<dbReference type="SUPFAM" id="SSF88659">
    <property type="entry name" value="Sigma3 and sigma4 domains of RNA polymerase sigma factors"/>
    <property type="match status" value="1"/>
</dbReference>